<gene>
    <name evidence="3" type="ORF">K1X11_014240</name>
</gene>
<organism evidence="3 4">
    <name type="scientific">Actomonas aquatica</name>
    <dbReference type="NCBI Taxonomy" id="2866162"/>
    <lineage>
        <taxon>Bacteria</taxon>
        <taxon>Pseudomonadati</taxon>
        <taxon>Verrucomicrobiota</taxon>
        <taxon>Opitutia</taxon>
        <taxon>Opitutales</taxon>
        <taxon>Opitutaceae</taxon>
        <taxon>Actomonas</taxon>
    </lineage>
</organism>
<accession>A0ABZ1C349</accession>
<protein>
    <submittedName>
        <fullName evidence="3">Uncharacterized protein</fullName>
    </submittedName>
</protein>
<feature type="signal peptide" evidence="2">
    <location>
        <begin position="1"/>
        <end position="23"/>
    </location>
</feature>
<evidence type="ECO:0000256" key="1">
    <source>
        <dbReference type="SAM" id="MobiDB-lite"/>
    </source>
</evidence>
<evidence type="ECO:0000313" key="4">
    <source>
        <dbReference type="Proteomes" id="UP000738431"/>
    </source>
</evidence>
<evidence type="ECO:0000256" key="2">
    <source>
        <dbReference type="SAM" id="SignalP"/>
    </source>
</evidence>
<sequence length="186" mass="20541">MKNFKRIFALTALMMAFVTQARAQASDVIEAEIIDGVFMSLPQGVSFEVESPIHDFKIVTFHLKGDKLCKAYFGNHPNFPSKRPSSAAKHLQIGAFDLSYIEDDTGIVEMLVTLEDVEWWPKNIHIALFENSESARDIVFHMVKSIRIDPGSRMGSCRHIVSISGSSSPARAPLEPIPAPSLPVGS</sequence>
<name>A0ABZ1C349_9BACT</name>
<feature type="compositionally biased region" description="Pro residues" evidence="1">
    <location>
        <begin position="175"/>
        <end position="186"/>
    </location>
</feature>
<evidence type="ECO:0000313" key="3">
    <source>
        <dbReference type="EMBL" id="WRQ85969.1"/>
    </source>
</evidence>
<keyword evidence="2" id="KW-0732">Signal</keyword>
<feature type="region of interest" description="Disordered" evidence="1">
    <location>
        <begin position="165"/>
        <end position="186"/>
    </location>
</feature>
<feature type="chain" id="PRO_5047510785" evidence="2">
    <location>
        <begin position="24"/>
        <end position="186"/>
    </location>
</feature>
<dbReference type="EMBL" id="CP139781">
    <property type="protein sequence ID" value="WRQ85969.1"/>
    <property type="molecule type" value="Genomic_DNA"/>
</dbReference>
<dbReference type="RefSeq" id="WP_221031481.1">
    <property type="nucleotide sequence ID" value="NZ_CP139781.1"/>
</dbReference>
<dbReference type="Proteomes" id="UP000738431">
    <property type="component" value="Chromosome"/>
</dbReference>
<reference evidence="3 4" key="1">
    <citation type="submission" date="2023-12" db="EMBL/GenBank/DDBJ databases">
        <title>Description of an unclassified Opitutus bacterium of Verrucomicrobiota.</title>
        <authorList>
            <person name="Zhang D.-F."/>
        </authorList>
    </citation>
    <scope>NUCLEOTIDE SEQUENCE [LARGE SCALE GENOMIC DNA]</scope>
    <source>
        <strain evidence="3 4">WL0086</strain>
    </source>
</reference>
<proteinExistence type="predicted"/>
<keyword evidence="4" id="KW-1185">Reference proteome</keyword>